<protein>
    <submittedName>
        <fullName evidence="1">Uncharacterized protein</fullName>
    </submittedName>
</protein>
<name>A0A195B0D5_9HYME</name>
<dbReference type="AlphaFoldDB" id="A0A195B0D5"/>
<gene>
    <name evidence="1" type="ORF">ALC53_11768</name>
</gene>
<accession>A0A195B0D5</accession>
<dbReference type="Proteomes" id="UP000078540">
    <property type="component" value="Unassembled WGS sequence"/>
</dbReference>
<proteinExistence type="predicted"/>
<dbReference type="EMBL" id="KQ976692">
    <property type="protein sequence ID" value="KYM77757.1"/>
    <property type="molecule type" value="Genomic_DNA"/>
</dbReference>
<reference evidence="1 2" key="1">
    <citation type="submission" date="2015-09" db="EMBL/GenBank/DDBJ databases">
        <title>Atta colombica WGS genome.</title>
        <authorList>
            <person name="Nygaard S."/>
            <person name="Hu H."/>
            <person name="Boomsma J."/>
            <person name="Zhang G."/>
        </authorList>
    </citation>
    <scope>NUCLEOTIDE SEQUENCE [LARGE SCALE GENOMIC DNA]</scope>
    <source>
        <strain evidence="1">Treedump-2</strain>
        <tissue evidence="1">Whole body</tissue>
    </source>
</reference>
<organism evidence="1 2">
    <name type="scientific">Atta colombica</name>
    <dbReference type="NCBI Taxonomy" id="520822"/>
    <lineage>
        <taxon>Eukaryota</taxon>
        <taxon>Metazoa</taxon>
        <taxon>Ecdysozoa</taxon>
        <taxon>Arthropoda</taxon>
        <taxon>Hexapoda</taxon>
        <taxon>Insecta</taxon>
        <taxon>Pterygota</taxon>
        <taxon>Neoptera</taxon>
        <taxon>Endopterygota</taxon>
        <taxon>Hymenoptera</taxon>
        <taxon>Apocrita</taxon>
        <taxon>Aculeata</taxon>
        <taxon>Formicoidea</taxon>
        <taxon>Formicidae</taxon>
        <taxon>Myrmicinae</taxon>
        <taxon>Atta</taxon>
    </lineage>
</organism>
<evidence type="ECO:0000313" key="1">
    <source>
        <dbReference type="EMBL" id="KYM77757.1"/>
    </source>
</evidence>
<sequence>MGTNRVRFHFIFSFELAAHSWQRVTNGEEAPNTRSCRRNGPYETRRCSLERVLRRQKGGARHKAVDHGGNATHGLFAFLSVDIAQLKSTSVITHLKILLPSFKRPMGPSTDSMCFRRPDRTETPTEGLPFLFVVSVVSLKGHKGSSRLLKENVTRSKLNEELCRRNRVLAIRQTKGRPNSP</sequence>
<evidence type="ECO:0000313" key="2">
    <source>
        <dbReference type="Proteomes" id="UP000078540"/>
    </source>
</evidence>
<keyword evidence="2" id="KW-1185">Reference proteome</keyword>